<dbReference type="Proteomes" id="UP000275727">
    <property type="component" value="Chromosome"/>
</dbReference>
<evidence type="ECO:0000313" key="5">
    <source>
        <dbReference type="Proteomes" id="UP000276029"/>
    </source>
</evidence>
<gene>
    <name evidence="3" type="ORF">DFR51_3079</name>
    <name evidence="2" type="ORF">SmB9_32360</name>
</gene>
<evidence type="ECO:0000313" key="3">
    <source>
        <dbReference type="EMBL" id="RKS86375.1"/>
    </source>
</evidence>
<dbReference type="KEGG" id="smic:SmB9_32360"/>
<sequence>MPKRGSKCEVTSKRAASAAAKVLRNPKSSKAAKTAAASALTQRPNKK</sequence>
<dbReference type="RefSeq" id="WP_170151793.1">
    <property type="nucleotide sequence ID" value="NZ_AP018711.1"/>
</dbReference>
<name>A0AAD1G280_SPHMI</name>
<organism evidence="2 4">
    <name type="scientific">Sphingosinicella microcystinivorans</name>
    <dbReference type="NCBI Taxonomy" id="335406"/>
    <lineage>
        <taxon>Bacteria</taxon>
        <taxon>Pseudomonadati</taxon>
        <taxon>Pseudomonadota</taxon>
        <taxon>Alphaproteobacteria</taxon>
        <taxon>Sphingomonadales</taxon>
        <taxon>Sphingosinicellaceae</taxon>
        <taxon>Sphingosinicella</taxon>
    </lineage>
</organism>
<feature type="region of interest" description="Disordered" evidence="1">
    <location>
        <begin position="1"/>
        <end position="47"/>
    </location>
</feature>
<evidence type="ECO:0000313" key="4">
    <source>
        <dbReference type="Proteomes" id="UP000275727"/>
    </source>
</evidence>
<keyword evidence="5" id="KW-1185">Reference proteome</keyword>
<evidence type="ECO:0000256" key="1">
    <source>
        <dbReference type="SAM" id="MobiDB-lite"/>
    </source>
</evidence>
<dbReference type="AlphaFoldDB" id="A0AAD1G280"/>
<feature type="compositionally biased region" description="Low complexity" evidence="1">
    <location>
        <begin position="28"/>
        <end position="39"/>
    </location>
</feature>
<reference evidence="3 5" key="2">
    <citation type="submission" date="2018-10" db="EMBL/GenBank/DDBJ databases">
        <title>Genomic Encyclopedia of Type Strains, Phase IV (KMG-IV): sequencing the most valuable type-strain genomes for metagenomic binning, comparative biology and taxonomic classification.</title>
        <authorList>
            <person name="Goeker M."/>
        </authorList>
    </citation>
    <scope>NUCLEOTIDE SEQUENCE [LARGE SCALE GENOMIC DNA]</scope>
    <source>
        <strain evidence="3 5">DSM 19791</strain>
    </source>
</reference>
<feature type="compositionally biased region" description="Basic and acidic residues" evidence="1">
    <location>
        <begin position="1"/>
        <end position="12"/>
    </location>
</feature>
<dbReference type="EMBL" id="RBWX01000010">
    <property type="protein sequence ID" value="RKS86375.1"/>
    <property type="molecule type" value="Genomic_DNA"/>
</dbReference>
<dbReference type="Proteomes" id="UP000276029">
    <property type="component" value="Unassembled WGS sequence"/>
</dbReference>
<evidence type="ECO:0000313" key="2">
    <source>
        <dbReference type="EMBL" id="BBE35578.1"/>
    </source>
</evidence>
<reference evidence="2 4" key="1">
    <citation type="submission" date="2018-06" db="EMBL/GenBank/DDBJ databases">
        <title>Complete Genome Sequence of the Microcystin-Degrading Bacterium Sphingosinicella microcystinivorans Strain B-9.</title>
        <authorList>
            <person name="Jin H."/>
            <person name="Nishizawa T."/>
            <person name="Guo Y."/>
            <person name="Nishizawa A."/>
            <person name="Park H."/>
            <person name="Kato H."/>
            <person name="Tsuji K."/>
            <person name="Harada K."/>
        </authorList>
    </citation>
    <scope>NUCLEOTIDE SEQUENCE [LARGE SCALE GENOMIC DNA]</scope>
    <source>
        <strain evidence="2 4">B9</strain>
    </source>
</reference>
<dbReference type="EMBL" id="AP018711">
    <property type="protein sequence ID" value="BBE35578.1"/>
    <property type="molecule type" value="Genomic_DNA"/>
</dbReference>
<proteinExistence type="predicted"/>
<protein>
    <submittedName>
        <fullName evidence="2">Uncharacterized protein</fullName>
    </submittedName>
</protein>
<accession>A0AAD1G280</accession>